<dbReference type="Proteomes" id="UP001596043">
    <property type="component" value="Unassembled WGS sequence"/>
</dbReference>
<evidence type="ECO:0000256" key="2">
    <source>
        <dbReference type="ARBA" id="ARBA00022448"/>
    </source>
</evidence>
<comment type="function">
    <text evidence="11 15">F(1)F(0) ATP synthase produces ATP from ADP in the presence of a proton or sodium gradient. F-type ATPases consist of two structural domains, F(1) containing the extramembraneous catalytic core and F(0) containing the membrane proton channel, linked together by a central stalk and a peripheral stalk. During catalysis, ATP synthesis in the catalytic domain of F(1) is coupled via a rotary mechanism of the central stalk subunits to proton translocation.</text>
</comment>
<comment type="function">
    <text evidence="12">Component of the F(0) channel, it forms part of the peripheral stalk, linking F(1) to F(0). The b'-subunit is a diverged and duplicated form of b found in plants and photosynthetic bacteria.</text>
</comment>
<dbReference type="InterPro" id="IPR002146">
    <property type="entry name" value="ATP_synth_b/b'su_bac/chlpt"/>
</dbReference>
<dbReference type="Pfam" id="PF00430">
    <property type="entry name" value="ATP-synt_B"/>
    <property type="match status" value="1"/>
</dbReference>
<organism evidence="18 19">
    <name type="scientific">Dokdonia ponticola</name>
    <dbReference type="NCBI Taxonomy" id="2041041"/>
    <lineage>
        <taxon>Bacteria</taxon>
        <taxon>Pseudomonadati</taxon>
        <taxon>Bacteroidota</taxon>
        <taxon>Flavobacteriia</taxon>
        <taxon>Flavobacteriales</taxon>
        <taxon>Flavobacteriaceae</taxon>
        <taxon>Dokdonia</taxon>
    </lineage>
</organism>
<evidence type="ECO:0000256" key="8">
    <source>
        <dbReference type="ARBA" id="ARBA00023065"/>
    </source>
</evidence>
<feature type="transmembrane region" description="Helical" evidence="15">
    <location>
        <begin position="12"/>
        <end position="32"/>
    </location>
</feature>
<keyword evidence="2 15" id="KW-0813">Transport</keyword>
<evidence type="ECO:0000256" key="16">
    <source>
        <dbReference type="RuleBase" id="RU003848"/>
    </source>
</evidence>
<keyword evidence="7 15" id="KW-1133">Transmembrane helix</keyword>
<proteinExistence type="inferred from homology"/>
<evidence type="ECO:0000256" key="1">
    <source>
        <dbReference type="ARBA" id="ARBA00005513"/>
    </source>
</evidence>
<evidence type="ECO:0000256" key="14">
    <source>
        <dbReference type="ARBA" id="ARBA00037847"/>
    </source>
</evidence>
<dbReference type="RefSeq" id="WP_379978025.1">
    <property type="nucleotide sequence ID" value="NZ_JBHSFV010000003.1"/>
</dbReference>
<dbReference type="InterPro" id="IPR050059">
    <property type="entry name" value="ATP_synthase_B_chain"/>
</dbReference>
<evidence type="ECO:0000256" key="6">
    <source>
        <dbReference type="ARBA" id="ARBA00022781"/>
    </source>
</evidence>
<evidence type="ECO:0000256" key="9">
    <source>
        <dbReference type="ARBA" id="ARBA00023136"/>
    </source>
</evidence>
<dbReference type="InterPro" id="IPR005864">
    <property type="entry name" value="ATP_synth_F0_bsu_bac"/>
</dbReference>
<protein>
    <recommendedName>
        <fullName evidence="15">ATP synthase subunit b</fullName>
    </recommendedName>
    <alternativeName>
        <fullName evidence="15">ATP synthase F(0) sector subunit b</fullName>
    </alternativeName>
    <alternativeName>
        <fullName evidence="15">ATPase subunit I</fullName>
    </alternativeName>
    <alternativeName>
        <fullName evidence="15">F-type ATPase subunit b</fullName>
        <shortName evidence="15">F-ATPase subunit b</shortName>
    </alternativeName>
</protein>
<evidence type="ECO:0000256" key="3">
    <source>
        <dbReference type="ARBA" id="ARBA00022475"/>
    </source>
</evidence>
<comment type="caution">
    <text evidence="18">The sequence shown here is derived from an EMBL/GenBank/DDBJ whole genome shotgun (WGS) entry which is preliminary data.</text>
</comment>
<keyword evidence="17" id="KW-0175">Coiled coil</keyword>
<name>A0ABV9HXQ4_9FLAO</name>
<keyword evidence="19" id="KW-1185">Reference proteome</keyword>
<keyword evidence="10 15" id="KW-0066">ATP synthesis</keyword>
<comment type="subunit">
    <text evidence="15">F-type ATPases have 2 components, F(1) - the catalytic core - and F(0) - the membrane proton channel. F(1) has five subunits: alpha(3), beta(3), gamma(1), delta(1), epsilon(1). F(0) has three main subunits: a(1), b(2) and c(10-14). The alpha and beta chains form an alternating ring which encloses part of the gamma chain. F(1) is attached to F(0) by a central stalk formed by the gamma and epsilon chains, while a peripheral stalk is formed by the delta and b chains.</text>
</comment>
<dbReference type="InterPro" id="IPR028987">
    <property type="entry name" value="ATP_synth_B-like_membr_sf"/>
</dbReference>
<keyword evidence="6 15" id="KW-0375">Hydrogen ion transport</keyword>
<dbReference type="Gene3D" id="1.20.5.620">
    <property type="entry name" value="F1F0 ATP synthase subunit B, membrane domain"/>
    <property type="match status" value="1"/>
</dbReference>
<dbReference type="HAMAP" id="MF_01398">
    <property type="entry name" value="ATP_synth_b_bprime"/>
    <property type="match status" value="1"/>
</dbReference>
<evidence type="ECO:0000256" key="12">
    <source>
        <dbReference type="ARBA" id="ARBA00025614"/>
    </source>
</evidence>
<feature type="coiled-coil region" evidence="17">
    <location>
        <begin position="39"/>
        <end position="121"/>
    </location>
</feature>
<comment type="subcellular location">
    <subcellularLocation>
        <location evidence="15">Cell membrane</location>
        <topology evidence="15">Single-pass membrane protein</topology>
    </subcellularLocation>
    <subcellularLocation>
        <location evidence="14">Endomembrane system</location>
        <topology evidence="14">Single-pass membrane protein</topology>
    </subcellularLocation>
</comment>
<keyword evidence="4 15" id="KW-0138">CF(0)</keyword>
<comment type="similarity">
    <text evidence="1 15 16">Belongs to the ATPase B chain family.</text>
</comment>
<sequence>MDQLLDNFSLYLFVKQLLLFLVLIFLLVKFAWKPILTALNDREESIQGALDAAEDAKKEMQNLQADNEKLIKEARAEREAMLKDAREIKTKMIEDAKGEAKAEADKMIAQAQAAIEAERKSAIADIKNQVASLSVEIAEKVVKHELSDKKKQLGLVDEMLSQATLN</sequence>
<evidence type="ECO:0000256" key="17">
    <source>
        <dbReference type="SAM" id="Coils"/>
    </source>
</evidence>
<reference evidence="19" key="1">
    <citation type="journal article" date="2019" name="Int. J. Syst. Evol. Microbiol.">
        <title>The Global Catalogue of Microorganisms (GCM) 10K type strain sequencing project: providing services to taxonomists for standard genome sequencing and annotation.</title>
        <authorList>
            <consortium name="The Broad Institute Genomics Platform"/>
            <consortium name="The Broad Institute Genome Sequencing Center for Infectious Disease"/>
            <person name="Wu L."/>
            <person name="Ma J."/>
        </authorList>
    </citation>
    <scope>NUCLEOTIDE SEQUENCE [LARGE SCALE GENOMIC DNA]</scope>
    <source>
        <strain evidence="19">YJ-61-S</strain>
    </source>
</reference>
<keyword evidence="9 15" id="KW-0472">Membrane</keyword>
<evidence type="ECO:0000256" key="13">
    <source>
        <dbReference type="ARBA" id="ARBA00026054"/>
    </source>
</evidence>
<dbReference type="EMBL" id="JBHSFV010000003">
    <property type="protein sequence ID" value="MFC4633800.1"/>
    <property type="molecule type" value="Genomic_DNA"/>
</dbReference>
<comment type="subunit">
    <text evidence="13">F-type ATPases have 2 components, F(1) - the catalytic core - and F(0) - the membrane proton channel. F(1) has five subunits: alpha(3), beta(3), gamma(1), delta(1), epsilon(1). F(0) has four main subunits: a(1), b(2) and c(10-14). The alpha and beta chains form an alternating ring which encloses part of the gamma chain. F(1) is attached to F(0) by a central stalk formed by the gamma and epsilon chains, while a peripheral stalk is formed by the delta and b chains.</text>
</comment>
<evidence type="ECO:0000313" key="19">
    <source>
        <dbReference type="Proteomes" id="UP001596043"/>
    </source>
</evidence>
<keyword evidence="3 15" id="KW-1003">Cell membrane</keyword>
<dbReference type="NCBIfam" id="NF011041">
    <property type="entry name" value="PRK14471.1"/>
    <property type="match status" value="1"/>
</dbReference>
<keyword evidence="5 15" id="KW-0812">Transmembrane</keyword>
<evidence type="ECO:0000256" key="4">
    <source>
        <dbReference type="ARBA" id="ARBA00022547"/>
    </source>
</evidence>
<gene>
    <name evidence="15" type="primary">atpF</name>
    <name evidence="18" type="ORF">ACFO3O_07770</name>
</gene>
<evidence type="ECO:0000256" key="7">
    <source>
        <dbReference type="ARBA" id="ARBA00022989"/>
    </source>
</evidence>
<evidence type="ECO:0000256" key="10">
    <source>
        <dbReference type="ARBA" id="ARBA00023310"/>
    </source>
</evidence>
<dbReference type="SUPFAM" id="SSF81573">
    <property type="entry name" value="F1F0 ATP synthase subunit B, membrane domain"/>
    <property type="match status" value="1"/>
</dbReference>
<accession>A0ABV9HXQ4</accession>
<dbReference type="NCBIfam" id="TIGR01144">
    <property type="entry name" value="ATP_synt_b"/>
    <property type="match status" value="1"/>
</dbReference>
<dbReference type="PANTHER" id="PTHR33445">
    <property type="entry name" value="ATP SYNTHASE SUBUNIT B', CHLOROPLASTIC"/>
    <property type="match status" value="1"/>
</dbReference>
<keyword evidence="8 15" id="KW-0406">Ion transport</keyword>
<evidence type="ECO:0000256" key="5">
    <source>
        <dbReference type="ARBA" id="ARBA00022692"/>
    </source>
</evidence>
<dbReference type="CDD" id="cd06503">
    <property type="entry name" value="ATP-synt_Fo_b"/>
    <property type="match status" value="1"/>
</dbReference>
<evidence type="ECO:0000256" key="15">
    <source>
        <dbReference type="HAMAP-Rule" id="MF_01398"/>
    </source>
</evidence>
<evidence type="ECO:0000313" key="18">
    <source>
        <dbReference type="EMBL" id="MFC4633800.1"/>
    </source>
</evidence>
<dbReference type="PANTHER" id="PTHR33445:SF1">
    <property type="entry name" value="ATP SYNTHASE SUBUNIT B"/>
    <property type="match status" value="1"/>
</dbReference>
<evidence type="ECO:0000256" key="11">
    <source>
        <dbReference type="ARBA" id="ARBA00025198"/>
    </source>
</evidence>